<dbReference type="PANTHER" id="PTHR11360">
    <property type="entry name" value="MONOCARBOXYLATE TRANSPORTER"/>
    <property type="match status" value="1"/>
</dbReference>
<evidence type="ECO:0000313" key="3">
    <source>
        <dbReference type="Proteomes" id="UP000694867"/>
    </source>
</evidence>
<sequence>MKATGPDSCESWKNAVLAGFIQIPVLISLKTTGVVFVGFLNKWQILRKEASWPLTLFIASSQIFAPIFPLLQKRFSASSLLIFSGALITISQCLTYFAGSVFHFSISFVFQGFAISGVYMYSTLIFMQHFRTKRTAATGLASTISSGTTTFAPNILQKLINELGIRMTMPLLSVASLTSLILSLFLKSPQWFLDEMEEREKVRSATQVEEQELVDPRDTSETSTMENSSHYMLSGKFIMDVFCIIVIYNANNTFLMIVFDHARDQGIEETSALLVLPFCAVGDLMMRIMSGILIDGKLISWQVLFAASFLVEATSLIFWVTSSTLPSLLVLSVLVGGCNGALVSLIPVLLVNDFGISRFTESLGASLMACGIVTCFRPLLDGYFRDVRGSYDGMFLVLLALCVPCGIYWLSRSVYHIRMLPSEALQKRANVDVEST</sequence>
<evidence type="ECO:0000256" key="2">
    <source>
        <dbReference type="SAM" id="Phobius"/>
    </source>
</evidence>
<feature type="transmembrane region" description="Helical" evidence="2">
    <location>
        <begin position="237"/>
        <end position="259"/>
    </location>
</feature>
<organism evidence="3 4">
    <name type="scientific">Galendromus occidentalis</name>
    <name type="common">western predatory mite</name>
    <dbReference type="NCBI Taxonomy" id="34638"/>
    <lineage>
        <taxon>Eukaryota</taxon>
        <taxon>Metazoa</taxon>
        <taxon>Ecdysozoa</taxon>
        <taxon>Arthropoda</taxon>
        <taxon>Chelicerata</taxon>
        <taxon>Arachnida</taxon>
        <taxon>Acari</taxon>
        <taxon>Parasitiformes</taxon>
        <taxon>Mesostigmata</taxon>
        <taxon>Gamasina</taxon>
        <taxon>Phytoseioidea</taxon>
        <taxon>Phytoseiidae</taxon>
        <taxon>Typhlodrominae</taxon>
        <taxon>Galendromus</taxon>
    </lineage>
</organism>
<feature type="transmembrane region" description="Helical" evidence="2">
    <location>
        <begin position="328"/>
        <end position="350"/>
    </location>
</feature>
<feature type="region of interest" description="Disordered" evidence="1">
    <location>
        <begin position="204"/>
        <end position="225"/>
    </location>
</feature>
<dbReference type="AlphaFoldDB" id="A0AAJ7P9S7"/>
<feature type="transmembrane region" description="Helical" evidence="2">
    <location>
        <begin position="12"/>
        <end position="40"/>
    </location>
</feature>
<accession>A0AAJ7P9S7</accession>
<keyword evidence="2" id="KW-0472">Membrane</keyword>
<feature type="transmembrane region" description="Helical" evidence="2">
    <location>
        <begin position="299"/>
        <end position="321"/>
    </location>
</feature>
<feature type="transmembrane region" description="Helical" evidence="2">
    <location>
        <begin position="167"/>
        <end position="186"/>
    </location>
</feature>
<keyword evidence="2" id="KW-1133">Transmembrane helix</keyword>
<feature type="transmembrane region" description="Helical" evidence="2">
    <location>
        <begin position="392"/>
        <end position="411"/>
    </location>
</feature>
<feature type="transmembrane region" description="Helical" evidence="2">
    <location>
        <begin position="78"/>
        <end position="98"/>
    </location>
</feature>
<feature type="transmembrane region" description="Helical" evidence="2">
    <location>
        <begin position="271"/>
        <end position="293"/>
    </location>
</feature>
<dbReference type="SUPFAM" id="SSF103473">
    <property type="entry name" value="MFS general substrate transporter"/>
    <property type="match status" value="1"/>
</dbReference>
<dbReference type="InterPro" id="IPR011701">
    <property type="entry name" value="MFS"/>
</dbReference>
<evidence type="ECO:0000313" key="4">
    <source>
        <dbReference type="RefSeq" id="XP_018495057.2"/>
    </source>
</evidence>
<dbReference type="RefSeq" id="XP_018495057.2">
    <property type="nucleotide sequence ID" value="XM_018639541.2"/>
</dbReference>
<keyword evidence="3" id="KW-1185">Reference proteome</keyword>
<evidence type="ECO:0000256" key="1">
    <source>
        <dbReference type="SAM" id="MobiDB-lite"/>
    </source>
</evidence>
<dbReference type="GeneID" id="100907662"/>
<dbReference type="Proteomes" id="UP000694867">
    <property type="component" value="Unplaced"/>
</dbReference>
<dbReference type="Gene3D" id="1.20.1250.20">
    <property type="entry name" value="MFS general substrate transporter like domains"/>
    <property type="match status" value="1"/>
</dbReference>
<reference evidence="4" key="1">
    <citation type="submission" date="2025-08" db="UniProtKB">
        <authorList>
            <consortium name="RefSeq"/>
        </authorList>
    </citation>
    <scope>IDENTIFICATION</scope>
</reference>
<dbReference type="GO" id="GO:0008028">
    <property type="term" value="F:monocarboxylic acid transmembrane transporter activity"/>
    <property type="evidence" value="ECO:0007669"/>
    <property type="project" value="TreeGrafter"/>
</dbReference>
<gene>
    <name evidence="4" type="primary">LOC100907662</name>
</gene>
<dbReference type="InterPro" id="IPR050327">
    <property type="entry name" value="Proton-linked_MCT"/>
</dbReference>
<dbReference type="Pfam" id="PF07690">
    <property type="entry name" value="MFS_1"/>
    <property type="match status" value="1"/>
</dbReference>
<name>A0AAJ7P9S7_9ACAR</name>
<protein>
    <submittedName>
        <fullName evidence="4">Monocarboxylate transporter 13</fullName>
    </submittedName>
</protein>
<dbReference type="InterPro" id="IPR036259">
    <property type="entry name" value="MFS_trans_sf"/>
</dbReference>
<feature type="transmembrane region" description="Helical" evidence="2">
    <location>
        <begin position="104"/>
        <end position="126"/>
    </location>
</feature>
<proteinExistence type="predicted"/>
<dbReference type="KEGG" id="goe:100907662"/>
<keyword evidence="2" id="KW-0812">Transmembrane</keyword>
<dbReference type="PANTHER" id="PTHR11360:SF303">
    <property type="entry name" value="MAJOR FACILITATOR SUPERFAMILY (MFS) PROFILE DOMAIN-CONTAINING PROTEIN"/>
    <property type="match status" value="1"/>
</dbReference>